<dbReference type="KEGG" id="afd:Alfi_1024"/>
<gene>
    <name evidence="2" type="ordered locus">Alfi_1024</name>
</gene>
<organism evidence="2 3">
    <name type="scientific">Alistipes finegoldii (strain DSM 17242 / JCM 16770 / CCUG 46020 / CIP 107999 / KCTC 15236 / AHN 2437)</name>
    <dbReference type="NCBI Taxonomy" id="679935"/>
    <lineage>
        <taxon>Bacteria</taxon>
        <taxon>Pseudomonadati</taxon>
        <taxon>Bacteroidota</taxon>
        <taxon>Bacteroidia</taxon>
        <taxon>Bacteroidales</taxon>
        <taxon>Rikenellaceae</taxon>
        <taxon>Alistipes</taxon>
    </lineage>
</organism>
<reference evidence="3" key="1">
    <citation type="journal article" date="2013" name="Stand. Genomic Sci.">
        <title>Complete genome sequence of the bile-resistant pigment-producing anaerobe Alistipes finegoldii type strain (AHN2437(T)).</title>
        <authorList>
            <person name="Mavromatis K."/>
            <person name="Stackebrandt E."/>
            <person name="Munk C."/>
            <person name="Lapidus A."/>
            <person name="Nolan M."/>
            <person name="Lucas S."/>
            <person name="Hammon N."/>
            <person name="Deshpande S."/>
            <person name="Cheng J.F."/>
            <person name="Tapia R."/>
            <person name="Goodwin L.A."/>
            <person name="Pitluck S."/>
            <person name="Liolios K."/>
            <person name="Pagani I."/>
            <person name="Ivanova N."/>
            <person name="Mikhailova N."/>
            <person name="Huntemann M."/>
            <person name="Pati A."/>
            <person name="Chen A."/>
            <person name="Palaniappan K."/>
            <person name="Land M."/>
            <person name="Hauser L."/>
            <person name="Rohde M."/>
            <person name="Gronow S."/>
            <person name="Goker M."/>
            <person name="Detter J.C."/>
            <person name="Bristow J."/>
            <person name="Eisen J.A."/>
            <person name="Markowitz V."/>
            <person name="Hugenholtz P."/>
            <person name="Kyrpides N.C."/>
            <person name="Klenk H.P."/>
            <person name="Woyke T."/>
        </authorList>
    </citation>
    <scope>NUCLEOTIDE SEQUENCE</scope>
    <source>
        <strain evidence="3">DSM 17242 / JCM 16770 / AHN 2437 / CCUG 46020 / CIP 107999</strain>
    </source>
</reference>
<keyword evidence="1" id="KW-0472">Membrane</keyword>
<name>I3YK61_ALIFI</name>
<dbReference type="HOGENOM" id="CLU_2630263_0_0_10"/>
<keyword evidence="1" id="KW-0812">Transmembrane</keyword>
<evidence type="ECO:0000313" key="2">
    <source>
        <dbReference type="EMBL" id="AFL77379.1"/>
    </source>
</evidence>
<accession>I3YK61</accession>
<dbReference type="AlphaFoldDB" id="I3YK61"/>
<feature type="transmembrane region" description="Helical" evidence="1">
    <location>
        <begin position="40"/>
        <end position="64"/>
    </location>
</feature>
<dbReference type="Proteomes" id="UP000006052">
    <property type="component" value="Chromosome"/>
</dbReference>
<sequence length="77" mass="9369">MVIALLWIVLGNYIFQKSVRRHFSMTHCHMLFQVIYPDRFFAYDAGMTLFDIIFYLLPTCFQLVNKFLFCREIKFVF</sequence>
<protein>
    <submittedName>
        <fullName evidence="2">Uncharacterized protein</fullName>
    </submittedName>
</protein>
<keyword evidence="1" id="KW-1133">Transmembrane helix</keyword>
<proteinExistence type="predicted"/>
<evidence type="ECO:0000313" key="3">
    <source>
        <dbReference type="Proteomes" id="UP000006052"/>
    </source>
</evidence>
<dbReference type="EMBL" id="CP003274">
    <property type="protein sequence ID" value="AFL77379.1"/>
    <property type="molecule type" value="Genomic_DNA"/>
</dbReference>
<evidence type="ECO:0000256" key="1">
    <source>
        <dbReference type="SAM" id="Phobius"/>
    </source>
</evidence>